<feature type="transmembrane region" description="Helical" evidence="1">
    <location>
        <begin position="161"/>
        <end position="179"/>
    </location>
</feature>
<proteinExistence type="predicted"/>
<gene>
    <name evidence="2" type="ORF">DT065_01780</name>
</gene>
<feature type="transmembrane region" description="Helical" evidence="1">
    <location>
        <begin position="78"/>
        <end position="96"/>
    </location>
</feature>
<keyword evidence="1" id="KW-0812">Transmembrane</keyword>
<accession>A0A345BV89</accession>
<dbReference type="RefSeq" id="WP_114370334.1">
    <property type="nucleotide sequence ID" value="NZ_CP031092.1"/>
</dbReference>
<name>A0A345BV89_9BACI</name>
<evidence type="ECO:0000256" key="1">
    <source>
        <dbReference type="SAM" id="Phobius"/>
    </source>
</evidence>
<dbReference type="PIRSF" id="PIRSF036710">
    <property type="entry name" value="YphA_Bacsu"/>
    <property type="match status" value="1"/>
</dbReference>
<organism evidence="2 3">
    <name type="scientific">Salicibibacter kimchii</name>
    <dbReference type="NCBI Taxonomy" id="2099786"/>
    <lineage>
        <taxon>Bacteria</taxon>
        <taxon>Bacillati</taxon>
        <taxon>Bacillota</taxon>
        <taxon>Bacilli</taxon>
        <taxon>Bacillales</taxon>
        <taxon>Bacillaceae</taxon>
        <taxon>Salicibibacter</taxon>
    </lineage>
</organism>
<feature type="transmembrane region" description="Helical" evidence="1">
    <location>
        <begin position="53"/>
        <end position="71"/>
    </location>
</feature>
<feature type="transmembrane region" description="Helical" evidence="1">
    <location>
        <begin position="6"/>
        <end position="22"/>
    </location>
</feature>
<keyword evidence="1" id="KW-1133">Transmembrane helix</keyword>
<keyword evidence="3" id="KW-1185">Reference proteome</keyword>
<dbReference type="EMBL" id="CP031092">
    <property type="protein sequence ID" value="AXF54870.1"/>
    <property type="molecule type" value="Genomic_DNA"/>
</dbReference>
<dbReference type="OrthoDB" id="2965169at2"/>
<feature type="transmembrane region" description="Helical" evidence="1">
    <location>
        <begin position="29"/>
        <end position="47"/>
    </location>
</feature>
<dbReference type="AlphaFoldDB" id="A0A345BV89"/>
<evidence type="ECO:0000313" key="3">
    <source>
        <dbReference type="Proteomes" id="UP000252100"/>
    </source>
</evidence>
<evidence type="ECO:0000313" key="2">
    <source>
        <dbReference type="EMBL" id="AXF54870.1"/>
    </source>
</evidence>
<dbReference type="Proteomes" id="UP000252100">
    <property type="component" value="Chromosome"/>
</dbReference>
<reference evidence="2 3" key="1">
    <citation type="journal article" date="2018" name="J. Microbiol.">
        <title>Salicibibacter kimchii gen. nov., sp. nov., a moderately halophilic and alkalitolerant bacterium in the family Bacillaceae, isolated from kimchi.</title>
        <authorList>
            <person name="Jang J.Y."/>
            <person name="Oh Y.J."/>
            <person name="Lim S.K."/>
            <person name="Park H.K."/>
            <person name="Lee C."/>
            <person name="Kim J.Y."/>
            <person name="Lee M.A."/>
            <person name="Choi H.J."/>
        </authorList>
    </citation>
    <scope>NUCLEOTIDE SEQUENCE [LARGE SCALE GENOMIC DNA]</scope>
    <source>
        <strain evidence="2 3">NKC1-1</strain>
    </source>
</reference>
<protein>
    <submittedName>
        <fullName evidence="2">Uncharacterized protein</fullName>
    </submittedName>
</protein>
<dbReference type="KEGG" id="rue:DT065_01780"/>
<feature type="transmembrane region" description="Helical" evidence="1">
    <location>
        <begin position="130"/>
        <end position="149"/>
    </location>
</feature>
<sequence>MENLLFFWFAWMLWIVVVFFMQRTKERPFLAAAILVTIIYIPMPLSLGVVELSAAYGIIIALACIWTGFLPGAYKWKVIVLAVALMLLYASFQLMVWYNPVIFLLGETWIPAVILSFVTIFLHGHAGSRYPLVLLAIAFGELIAAVTVMPLTGNLYLADAFFYNTLATVLVLLVCWHWLEQLAWRLVKVSNVKRSSDLPF</sequence>
<dbReference type="InterPro" id="IPR014617">
    <property type="entry name" value="YphA_Bacsu"/>
</dbReference>
<dbReference type="Pfam" id="PF24124">
    <property type="entry name" value="YphA"/>
    <property type="match status" value="1"/>
</dbReference>
<feature type="transmembrane region" description="Helical" evidence="1">
    <location>
        <begin position="102"/>
        <end position="123"/>
    </location>
</feature>
<keyword evidence="1" id="KW-0472">Membrane</keyword>